<evidence type="ECO:0000256" key="3">
    <source>
        <dbReference type="ARBA" id="ARBA00022448"/>
    </source>
</evidence>
<evidence type="ECO:0000256" key="2">
    <source>
        <dbReference type="ARBA" id="ARBA00008537"/>
    </source>
</evidence>
<dbReference type="EMBL" id="CP012034">
    <property type="protein sequence ID" value="AKP67670.1"/>
    <property type="molecule type" value="Genomic_DNA"/>
</dbReference>
<dbReference type="PATRIC" id="fig|1007676.4.peg.1844"/>
<protein>
    <submittedName>
        <fullName evidence="10">Major facilitator transporter</fullName>
    </submittedName>
</protein>
<evidence type="ECO:0000259" key="9">
    <source>
        <dbReference type="PROSITE" id="PS50850"/>
    </source>
</evidence>
<dbReference type="SUPFAM" id="SSF103473">
    <property type="entry name" value="MFS general substrate transporter"/>
    <property type="match status" value="1"/>
</dbReference>
<dbReference type="PANTHER" id="PTHR42718">
    <property type="entry name" value="MAJOR FACILITATOR SUPERFAMILY MULTIDRUG TRANSPORTER MFSC"/>
    <property type="match status" value="1"/>
</dbReference>
<accession>A0A0H4R1Q6</accession>
<keyword evidence="6 8" id="KW-1133">Transmembrane helix</keyword>
<dbReference type="Proteomes" id="UP000036106">
    <property type="component" value="Chromosome"/>
</dbReference>
<evidence type="ECO:0000313" key="10">
    <source>
        <dbReference type="EMBL" id="AKP67670.1"/>
    </source>
</evidence>
<dbReference type="AlphaFoldDB" id="A0A0H4R1Q6"/>
<dbReference type="PROSITE" id="PS50850">
    <property type="entry name" value="MFS"/>
    <property type="match status" value="1"/>
</dbReference>
<evidence type="ECO:0000256" key="5">
    <source>
        <dbReference type="ARBA" id="ARBA00022692"/>
    </source>
</evidence>
<feature type="domain" description="Major facilitator superfamily (MFS) profile" evidence="9">
    <location>
        <begin position="22"/>
        <end position="471"/>
    </location>
</feature>
<dbReference type="Gene3D" id="1.20.1720.10">
    <property type="entry name" value="Multidrug resistance protein D"/>
    <property type="match status" value="1"/>
</dbReference>
<feature type="transmembrane region" description="Helical" evidence="8">
    <location>
        <begin position="281"/>
        <end position="303"/>
    </location>
</feature>
<evidence type="ECO:0000256" key="4">
    <source>
        <dbReference type="ARBA" id="ARBA00022475"/>
    </source>
</evidence>
<dbReference type="InterPro" id="IPR036259">
    <property type="entry name" value="MFS_trans_sf"/>
</dbReference>
<feature type="transmembrane region" description="Helical" evidence="8">
    <location>
        <begin position="208"/>
        <end position="229"/>
    </location>
</feature>
<feature type="transmembrane region" description="Helical" evidence="8">
    <location>
        <begin position="368"/>
        <end position="389"/>
    </location>
</feature>
<feature type="transmembrane region" description="Helical" evidence="8">
    <location>
        <begin position="448"/>
        <end position="468"/>
    </location>
</feature>
<dbReference type="InterPro" id="IPR004638">
    <property type="entry name" value="EmrB-like"/>
</dbReference>
<evidence type="ECO:0000256" key="6">
    <source>
        <dbReference type="ARBA" id="ARBA00022989"/>
    </source>
</evidence>
<evidence type="ECO:0000256" key="7">
    <source>
        <dbReference type="ARBA" id="ARBA00023136"/>
    </source>
</evidence>
<keyword evidence="5 8" id="KW-0812">Transmembrane</keyword>
<dbReference type="Gene3D" id="1.20.1250.20">
    <property type="entry name" value="MFS general substrate transporter like domains"/>
    <property type="match status" value="1"/>
</dbReference>
<dbReference type="GO" id="GO:0005886">
    <property type="term" value="C:plasma membrane"/>
    <property type="evidence" value="ECO:0007669"/>
    <property type="project" value="UniProtKB-SubCell"/>
</dbReference>
<feature type="transmembrane region" description="Helical" evidence="8">
    <location>
        <begin position="343"/>
        <end position="362"/>
    </location>
</feature>
<evidence type="ECO:0000256" key="1">
    <source>
        <dbReference type="ARBA" id="ARBA00004651"/>
    </source>
</evidence>
<dbReference type="PANTHER" id="PTHR42718:SF9">
    <property type="entry name" value="MAJOR FACILITATOR SUPERFAMILY MULTIDRUG TRANSPORTER MFSC"/>
    <property type="match status" value="1"/>
</dbReference>
<name>A0A0H4R1Q6_9LACO</name>
<keyword evidence="3" id="KW-0813">Transport</keyword>
<evidence type="ECO:0000256" key="8">
    <source>
        <dbReference type="SAM" id="Phobius"/>
    </source>
</evidence>
<evidence type="ECO:0000313" key="11">
    <source>
        <dbReference type="Proteomes" id="UP000036106"/>
    </source>
</evidence>
<organism evidence="10 11">
    <name type="scientific">Companilactobacillus ginsenosidimutans</name>
    <dbReference type="NCBI Taxonomy" id="1007676"/>
    <lineage>
        <taxon>Bacteria</taxon>
        <taxon>Bacillati</taxon>
        <taxon>Bacillota</taxon>
        <taxon>Bacilli</taxon>
        <taxon>Lactobacillales</taxon>
        <taxon>Lactobacillaceae</taxon>
        <taxon>Companilactobacillus</taxon>
    </lineage>
</organism>
<comment type="similarity">
    <text evidence="2">Belongs to the major facilitator superfamily. EmrB family.</text>
</comment>
<feature type="transmembrane region" description="Helical" evidence="8">
    <location>
        <begin position="117"/>
        <end position="138"/>
    </location>
</feature>
<dbReference type="Pfam" id="PF07690">
    <property type="entry name" value="MFS_1"/>
    <property type="match status" value="1"/>
</dbReference>
<feature type="transmembrane region" description="Helical" evidence="8">
    <location>
        <begin position="410"/>
        <end position="428"/>
    </location>
</feature>
<gene>
    <name evidence="10" type="ORF">ABM34_09110</name>
</gene>
<reference evidence="11" key="1">
    <citation type="submission" date="2015-07" db="EMBL/GenBank/DDBJ databases">
        <title>Lactobacillus ginsenosidimutans/EMML 3141/ whole genome sequencing.</title>
        <authorList>
            <person name="Kim M.K."/>
            <person name="Im W.-T."/>
            <person name="Srinivasan S."/>
            <person name="Lee J.-J."/>
        </authorList>
    </citation>
    <scope>NUCLEOTIDE SEQUENCE [LARGE SCALE GENOMIC DNA]</scope>
    <source>
        <strain evidence="11">EMML 3041</strain>
    </source>
</reference>
<keyword evidence="11" id="KW-1185">Reference proteome</keyword>
<keyword evidence="7 8" id="KW-0472">Membrane</keyword>
<feature type="transmembrane region" description="Helical" evidence="8">
    <location>
        <begin position="23"/>
        <end position="48"/>
    </location>
</feature>
<dbReference type="GO" id="GO:0022857">
    <property type="term" value="F:transmembrane transporter activity"/>
    <property type="evidence" value="ECO:0007669"/>
    <property type="project" value="InterPro"/>
</dbReference>
<feature type="transmembrane region" description="Helical" evidence="8">
    <location>
        <begin position="241"/>
        <end position="260"/>
    </location>
</feature>
<feature type="transmembrane region" description="Helical" evidence="8">
    <location>
        <begin position="60"/>
        <end position="80"/>
    </location>
</feature>
<dbReference type="InterPro" id="IPR011701">
    <property type="entry name" value="MFS"/>
</dbReference>
<dbReference type="STRING" id="1007676.ABM34_09110"/>
<proteinExistence type="inferred from homology"/>
<dbReference type="InterPro" id="IPR020846">
    <property type="entry name" value="MFS_dom"/>
</dbReference>
<dbReference type="KEGG" id="lgn:ABM34_09110"/>
<feature type="transmembrane region" description="Helical" evidence="8">
    <location>
        <begin position="309"/>
        <end position="331"/>
    </location>
</feature>
<feature type="transmembrane region" description="Helical" evidence="8">
    <location>
        <begin position="176"/>
        <end position="196"/>
    </location>
</feature>
<keyword evidence="4" id="KW-1003">Cell membrane</keyword>
<feature type="transmembrane region" description="Helical" evidence="8">
    <location>
        <begin position="87"/>
        <end position="105"/>
    </location>
</feature>
<comment type="subcellular location">
    <subcellularLocation>
        <location evidence="1">Cell membrane</location>
        <topology evidence="1">Multi-pass membrane protein</topology>
    </subcellularLocation>
</comment>
<sequence>MAQQISSQATVDKTKTSSTMKNAMILVLAMIVPMLDTTMTNIGINTILKDLNSTVNTMQWITTAYVLALGLAVPFAGWAIDKVSGKLLVEISLVVFLVGSIMSGISSSVATLMIGRIIQGAAAGILISAAQTLIVRAAGGKNLGKMMATVGLPIVFAPIIGPTIGGALIKFLNWHWLFYINIPVIIAALFCVMMWLPKFDASKSDKKFDFIGFALLVGLFSGLVIGITNFSTDDVFGKMDVLLPIFIGIDCLVFYIIYAFKNSKKALVPLSLFNNTRFSASAILLFMTGLMSNGVMFVLPLYLQNIRGLSVIWSGIYLIAMGLGMLVTRTIVGRLTDDYGAKWIVIISLIAGFLTTIPFAFFTKSTPTWLLVAVMFLLGLSRSGIIPIMTDSYSNVPTKLIPEATVSTRMVQNIGGSVATALLAAVIASFTGTNIATTTMMNTAYSQAFIWISVGTLIGIIPAFWLSVTHEKKVA</sequence>
<dbReference type="NCBIfam" id="TIGR00711">
    <property type="entry name" value="efflux_EmrB"/>
    <property type="match status" value="1"/>
</dbReference>
<feature type="transmembrane region" description="Helical" evidence="8">
    <location>
        <begin position="150"/>
        <end position="170"/>
    </location>
</feature>